<evidence type="ECO:0000313" key="8">
    <source>
        <dbReference type="Proteomes" id="UP001157938"/>
    </source>
</evidence>
<dbReference type="InterPro" id="IPR023393">
    <property type="entry name" value="START-like_dom_sf"/>
</dbReference>
<evidence type="ECO:0000256" key="4">
    <source>
        <dbReference type="PROSITE-ProRule" id="PRU00091"/>
    </source>
</evidence>
<dbReference type="Proteomes" id="UP001157938">
    <property type="component" value="Unassembled WGS sequence"/>
</dbReference>
<dbReference type="InterPro" id="IPR017455">
    <property type="entry name" value="Znf_FYVE-rel"/>
</dbReference>
<dbReference type="Pfam" id="PF01363">
    <property type="entry name" value="FYVE"/>
    <property type="match status" value="1"/>
</dbReference>
<dbReference type="PANTHER" id="PTHR13510:SF44">
    <property type="entry name" value="RABENOSYN-5"/>
    <property type="match status" value="1"/>
</dbReference>
<protein>
    <recommendedName>
        <fullName evidence="6">FYVE-type domain-containing protein</fullName>
    </recommendedName>
</protein>
<feature type="domain" description="FYVE-type" evidence="6">
    <location>
        <begin position="361"/>
        <end position="429"/>
    </location>
</feature>
<dbReference type="Gene3D" id="3.30.530.20">
    <property type="match status" value="1"/>
</dbReference>
<dbReference type="PROSITE" id="PS50178">
    <property type="entry name" value="ZF_FYVE"/>
    <property type="match status" value="1"/>
</dbReference>
<sequence>MKSHMQNVTDFESVAPKRRRIASPAMGPPPQMKPCGSGEPYGNNSSILEEGDHVWVPPTNQSGDGRTKLNDKVRRRDLMTLNLRNREFDLHDNGGHFPLPDDYFPEIRLTSEEIKEYESHMENIVKNALTEYDLHEAKGLHPVYDAPWTLVSNVEGLTTIKKETHDSSTTSRARIFGRINGDYRQFIDFFYAETSAELFAWNQFMFGYATDAAVLKTIHTAASKEKCLYMGIKWTCLNPLQLVKKRDSCYMEYLIYTKDLRGRDVGIRVTWPLDIPECPELPKKLKTKRVRLSTVWISRPADGKPDVTEFFMLSENNFNGLAVTASYYRRMMNILMSMAVFVDSRRILMQGVMARNSWAKSDSRKSCSVCSRKFGPTRRRHHCRLCGDLICRRCAIVRDAPKDEGADSTSRTFEIVKTKFCIICVTKMRKSGNNMLVPVPTLSGKLSVTNCMDLQLDDFCSSTISETESEDGHALNFSETGRSRRARPLQVLAQPAATFTQSGGKASYTCKLDVMDDQSFSILSNSSMNAYELNEEEVAEVIDTTDMMPISSLDFIKSGNLPNEETMTSLGSGSSWPLFDSKSPPRSLDQCLAEQEELLCRMMLSASGIRRRNAVEDLETECCGSSVNFQSTRSRPDVTLYGG</sequence>
<keyword evidence="1" id="KW-0479">Metal-binding</keyword>
<dbReference type="PANTHER" id="PTHR13510">
    <property type="entry name" value="FYVE-FINGER-CONTAINING RAB5 EFFECTOR PROTEIN RABENOSYN-5-RELATED"/>
    <property type="match status" value="1"/>
</dbReference>
<dbReference type="Gene3D" id="3.30.40.10">
    <property type="entry name" value="Zinc/RING finger domain, C3HC4 (zinc finger)"/>
    <property type="match status" value="1"/>
</dbReference>
<name>A0ABN8BU99_9STRA</name>
<organism evidence="7 8">
    <name type="scientific">Peronospora farinosa</name>
    <dbReference type="NCBI Taxonomy" id="134698"/>
    <lineage>
        <taxon>Eukaryota</taxon>
        <taxon>Sar</taxon>
        <taxon>Stramenopiles</taxon>
        <taxon>Oomycota</taxon>
        <taxon>Peronosporomycetes</taxon>
        <taxon>Peronosporales</taxon>
        <taxon>Peronosporaceae</taxon>
        <taxon>Peronospora</taxon>
    </lineage>
</organism>
<dbReference type="SUPFAM" id="SSF57903">
    <property type="entry name" value="FYVE/PHD zinc finger"/>
    <property type="match status" value="1"/>
</dbReference>
<accession>A0ABN8BU99</accession>
<reference evidence="7 8" key="1">
    <citation type="submission" date="2021-11" db="EMBL/GenBank/DDBJ databases">
        <authorList>
            <person name="Islam A."/>
            <person name="Islam S."/>
            <person name="Flora M.S."/>
            <person name="Rahman M."/>
            <person name="Ziaur R.M."/>
            <person name="Epstein J.H."/>
            <person name="Hassan M."/>
            <person name="Klassen M."/>
            <person name="Woodard K."/>
            <person name="Webb A."/>
            <person name="Webby R.J."/>
            <person name="El Zowalaty M.E."/>
        </authorList>
    </citation>
    <scope>NUCLEOTIDE SEQUENCE [LARGE SCALE GENOMIC DNA]</scope>
    <source>
        <strain evidence="7">Pf1</strain>
    </source>
</reference>
<keyword evidence="2 4" id="KW-0863">Zinc-finger</keyword>
<dbReference type="EMBL" id="CAKLBC010000226">
    <property type="protein sequence ID" value="CAH0485402.1"/>
    <property type="molecule type" value="Genomic_DNA"/>
</dbReference>
<gene>
    <name evidence="7" type="ORF">PFR001_LOCUS1100</name>
</gene>
<evidence type="ECO:0000256" key="2">
    <source>
        <dbReference type="ARBA" id="ARBA00022771"/>
    </source>
</evidence>
<dbReference type="SUPFAM" id="SSF55961">
    <property type="entry name" value="Bet v1-like"/>
    <property type="match status" value="1"/>
</dbReference>
<comment type="caution">
    <text evidence="7">The sequence shown here is derived from an EMBL/GenBank/DDBJ whole genome shotgun (WGS) entry which is preliminary data.</text>
</comment>
<evidence type="ECO:0000256" key="3">
    <source>
        <dbReference type="ARBA" id="ARBA00022833"/>
    </source>
</evidence>
<feature type="region of interest" description="Disordered" evidence="5">
    <location>
        <begin position="1"/>
        <end position="37"/>
    </location>
</feature>
<keyword evidence="3" id="KW-0862">Zinc</keyword>
<dbReference type="InterPro" id="IPR052727">
    <property type="entry name" value="Rab4/Rab5_effector"/>
</dbReference>
<dbReference type="SMART" id="SM00064">
    <property type="entry name" value="FYVE"/>
    <property type="match status" value="1"/>
</dbReference>
<evidence type="ECO:0000256" key="1">
    <source>
        <dbReference type="ARBA" id="ARBA00022723"/>
    </source>
</evidence>
<evidence type="ECO:0000313" key="7">
    <source>
        <dbReference type="EMBL" id="CAH0485402.1"/>
    </source>
</evidence>
<proteinExistence type="predicted"/>
<dbReference type="InterPro" id="IPR013083">
    <property type="entry name" value="Znf_RING/FYVE/PHD"/>
</dbReference>
<evidence type="ECO:0000256" key="5">
    <source>
        <dbReference type="SAM" id="MobiDB-lite"/>
    </source>
</evidence>
<dbReference type="InterPro" id="IPR000306">
    <property type="entry name" value="Znf_FYVE"/>
</dbReference>
<feature type="compositionally biased region" description="Polar residues" evidence="5">
    <location>
        <begin position="1"/>
        <end position="10"/>
    </location>
</feature>
<keyword evidence="8" id="KW-1185">Reference proteome</keyword>
<dbReference type="InterPro" id="IPR011011">
    <property type="entry name" value="Znf_FYVE_PHD"/>
</dbReference>
<evidence type="ECO:0000259" key="6">
    <source>
        <dbReference type="PROSITE" id="PS50178"/>
    </source>
</evidence>